<dbReference type="AlphaFoldDB" id="A0A7X2MYG5"/>
<evidence type="ECO:0000313" key="1">
    <source>
        <dbReference type="EMBL" id="MSR91392.1"/>
    </source>
</evidence>
<reference evidence="1 2" key="1">
    <citation type="submission" date="2019-08" db="EMBL/GenBank/DDBJ databases">
        <title>In-depth cultivation of the pig gut microbiome towards novel bacterial diversity and tailored functional studies.</title>
        <authorList>
            <person name="Wylensek D."/>
            <person name="Hitch T.C.A."/>
            <person name="Clavel T."/>
        </authorList>
    </citation>
    <scope>NUCLEOTIDE SEQUENCE [LARGE SCALE GENOMIC DNA]</scope>
    <source>
        <strain evidence="1 2">WCA-383-APC-5B</strain>
    </source>
</reference>
<sequence>MVKAEKIHAIVSRAAEKINLKVDDFSMRRPYIYGLDFKAYFSEGVYVSFLEVNDGTLEASVGMNHGLDEIDFDLNDKTNKEVKEFVDKHNLDQKIITYIEEIQKIIT</sequence>
<dbReference type="RefSeq" id="WP_154531284.1">
    <property type="nucleotide sequence ID" value="NZ_VULX01000010.1"/>
</dbReference>
<dbReference type="Proteomes" id="UP000460287">
    <property type="component" value="Unassembled WGS sequence"/>
</dbReference>
<name>A0A7X2MYG5_9CLOT</name>
<protein>
    <submittedName>
        <fullName evidence="1">Uncharacterized protein</fullName>
    </submittedName>
</protein>
<evidence type="ECO:0000313" key="2">
    <source>
        <dbReference type="Proteomes" id="UP000460287"/>
    </source>
</evidence>
<organism evidence="1 2">
    <name type="scientific">Inconstantimicrobium porci</name>
    <dbReference type="NCBI Taxonomy" id="2652291"/>
    <lineage>
        <taxon>Bacteria</taxon>
        <taxon>Bacillati</taxon>
        <taxon>Bacillota</taxon>
        <taxon>Clostridia</taxon>
        <taxon>Eubacteriales</taxon>
        <taxon>Clostridiaceae</taxon>
        <taxon>Inconstantimicrobium</taxon>
    </lineage>
</organism>
<keyword evidence="2" id="KW-1185">Reference proteome</keyword>
<accession>A0A7X2MYG5</accession>
<proteinExistence type="predicted"/>
<comment type="caution">
    <text evidence="1">The sequence shown here is derived from an EMBL/GenBank/DDBJ whole genome shotgun (WGS) entry which is preliminary data.</text>
</comment>
<dbReference type="EMBL" id="VULX01000010">
    <property type="protein sequence ID" value="MSR91392.1"/>
    <property type="molecule type" value="Genomic_DNA"/>
</dbReference>
<gene>
    <name evidence="1" type="ORF">FYJ33_08185</name>
</gene>